<keyword evidence="5 7" id="KW-0408">Iron</keyword>
<dbReference type="PROSITE" id="PS00086">
    <property type="entry name" value="CYTOCHROME_P450"/>
    <property type="match status" value="1"/>
</dbReference>
<evidence type="ECO:0000256" key="7">
    <source>
        <dbReference type="PIRSR" id="PIRSR602401-1"/>
    </source>
</evidence>
<comment type="similarity">
    <text evidence="1 8">Belongs to the cytochrome P450 family.</text>
</comment>
<dbReference type="GO" id="GO:0016705">
    <property type="term" value="F:oxidoreductase activity, acting on paired donors, with incorporation or reduction of molecular oxygen"/>
    <property type="evidence" value="ECO:0007669"/>
    <property type="project" value="InterPro"/>
</dbReference>
<evidence type="ECO:0000256" key="1">
    <source>
        <dbReference type="ARBA" id="ARBA00010617"/>
    </source>
</evidence>
<accession>A0A7S4KVY0</accession>
<keyword evidence="2 7" id="KW-0349">Heme</keyword>
<organism evidence="10">
    <name type="scientific">Guillardia theta</name>
    <name type="common">Cryptophyte</name>
    <name type="synonym">Cryptomonas phi</name>
    <dbReference type="NCBI Taxonomy" id="55529"/>
    <lineage>
        <taxon>Eukaryota</taxon>
        <taxon>Cryptophyceae</taxon>
        <taxon>Pyrenomonadales</taxon>
        <taxon>Geminigeraceae</taxon>
        <taxon>Guillardia</taxon>
    </lineage>
</organism>
<dbReference type="InterPro" id="IPR036396">
    <property type="entry name" value="Cyt_P450_sf"/>
</dbReference>
<reference evidence="10" key="1">
    <citation type="submission" date="2021-01" db="EMBL/GenBank/DDBJ databases">
        <authorList>
            <person name="Corre E."/>
            <person name="Pelletier E."/>
            <person name="Niang G."/>
            <person name="Scheremetjew M."/>
            <person name="Finn R."/>
            <person name="Kale V."/>
            <person name="Holt S."/>
            <person name="Cochrane G."/>
            <person name="Meng A."/>
            <person name="Brown T."/>
            <person name="Cohen L."/>
        </authorList>
    </citation>
    <scope>NUCLEOTIDE SEQUENCE</scope>
    <source>
        <strain evidence="10">CCMP 2712</strain>
    </source>
</reference>
<evidence type="ECO:0000256" key="4">
    <source>
        <dbReference type="ARBA" id="ARBA00023002"/>
    </source>
</evidence>
<feature type="signal peptide" evidence="9">
    <location>
        <begin position="1"/>
        <end position="23"/>
    </location>
</feature>
<sequence>MHAAGMARRAGFLTLLLPVLSSAFLTPSPNFLASSLASKNSRVHQVGRRVPRLSLRMQGPKLDAEVFGKDRLKQEEADIRKMEKQGMAKKDVTLTDIISLWITNIILTYGDKEKYAQLQDGAVKSEGVVDDLVGGPLFLPLYKYFKDCGGLYKLCFGPKVFMVASDPLVIRHIMKDNVFSYDKGVLTEILEPFMGQGLIPAPFQVWKERRRALVPGFHQAWLNRMCRMFSECTDRLSAKLDAVADTDEIIDMEENWNSCSLDIIGKAVFNYDFGSVEKLSPVVEAALCALREAEHRSTFYFPYWKIPGLGAEWPIPALVPRQRKFQQDMALLNGVLDKLILNVVNEKQETDLDALINKDYDNVNDPSLLRFLVDLRGADATQKQLRDDLITLLIAGHETTGSMLTWATWLLSQHPEAQAKMQKEIDDVLGGRSPTYEDMPRLEQVRLVITETLRLFPEPPILIRRALDADVLPKASNLDGSVQGNAVKIIKGSDFFLSVWNLHRSPLLWDKPDEFDPDRWRRPTPPELVEKYNAQRRAEGLPEWQGYVPDLKTLYPNEVHADYAFLPFGAGPRKCLGDQFALMESVVMLTKIFQRYSFELVGNHDPKVPNESDVGMMFGATIHTANGLNVRVKRRQA</sequence>
<gene>
    <name evidence="10" type="ORF">GTHE00462_LOCUS19270</name>
</gene>
<dbReference type="GO" id="GO:0020037">
    <property type="term" value="F:heme binding"/>
    <property type="evidence" value="ECO:0007669"/>
    <property type="project" value="InterPro"/>
</dbReference>
<dbReference type="InterPro" id="IPR017972">
    <property type="entry name" value="Cyt_P450_CS"/>
</dbReference>
<evidence type="ECO:0000313" key="10">
    <source>
        <dbReference type="EMBL" id="CAE2307187.1"/>
    </source>
</evidence>
<dbReference type="PANTHER" id="PTHR24291">
    <property type="entry name" value="CYTOCHROME P450 FAMILY 4"/>
    <property type="match status" value="1"/>
</dbReference>
<evidence type="ECO:0000256" key="8">
    <source>
        <dbReference type="RuleBase" id="RU000461"/>
    </source>
</evidence>
<keyword evidence="6 8" id="KW-0503">Monooxygenase</keyword>
<comment type="cofactor">
    <cofactor evidence="7">
        <name>heme</name>
        <dbReference type="ChEBI" id="CHEBI:30413"/>
    </cofactor>
</comment>
<dbReference type="Pfam" id="PF00067">
    <property type="entry name" value="p450"/>
    <property type="match status" value="1"/>
</dbReference>
<dbReference type="PRINTS" id="PR00385">
    <property type="entry name" value="P450"/>
</dbReference>
<evidence type="ECO:0008006" key="11">
    <source>
        <dbReference type="Google" id="ProtNLM"/>
    </source>
</evidence>
<dbReference type="InterPro" id="IPR001128">
    <property type="entry name" value="Cyt_P450"/>
</dbReference>
<evidence type="ECO:0000256" key="2">
    <source>
        <dbReference type="ARBA" id="ARBA00022617"/>
    </source>
</evidence>
<keyword evidence="3 7" id="KW-0479">Metal-binding</keyword>
<keyword evidence="9" id="KW-0732">Signal</keyword>
<evidence type="ECO:0000256" key="9">
    <source>
        <dbReference type="SAM" id="SignalP"/>
    </source>
</evidence>
<feature type="binding site" description="axial binding residue" evidence="7">
    <location>
        <position position="575"/>
    </location>
    <ligand>
        <name>heme</name>
        <dbReference type="ChEBI" id="CHEBI:30413"/>
    </ligand>
    <ligandPart>
        <name>Fe</name>
        <dbReference type="ChEBI" id="CHEBI:18248"/>
    </ligandPart>
</feature>
<dbReference type="InterPro" id="IPR002401">
    <property type="entry name" value="Cyt_P450_E_grp-I"/>
</dbReference>
<dbReference type="SUPFAM" id="SSF48264">
    <property type="entry name" value="Cytochrome P450"/>
    <property type="match status" value="1"/>
</dbReference>
<proteinExistence type="inferred from homology"/>
<dbReference type="GO" id="GO:0004497">
    <property type="term" value="F:monooxygenase activity"/>
    <property type="evidence" value="ECO:0007669"/>
    <property type="project" value="UniProtKB-KW"/>
</dbReference>
<dbReference type="GO" id="GO:0005506">
    <property type="term" value="F:iron ion binding"/>
    <property type="evidence" value="ECO:0007669"/>
    <property type="project" value="InterPro"/>
</dbReference>
<evidence type="ECO:0000256" key="3">
    <source>
        <dbReference type="ARBA" id="ARBA00022723"/>
    </source>
</evidence>
<dbReference type="CDD" id="cd11046">
    <property type="entry name" value="CYP97"/>
    <property type="match status" value="1"/>
</dbReference>
<dbReference type="OMA" id="WRRNSRE"/>
<dbReference type="Gene3D" id="1.10.630.10">
    <property type="entry name" value="Cytochrome P450"/>
    <property type="match status" value="1"/>
</dbReference>
<dbReference type="InterPro" id="IPR050196">
    <property type="entry name" value="Cytochrome_P450_Monoox"/>
</dbReference>
<evidence type="ECO:0000256" key="6">
    <source>
        <dbReference type="ARBA" id="ARBA00023033"/>
    </source>
</evidence>
<protein>
    <recommendedName>
        <fullName evidence="11">Cytochrome P450</fullName>
    </recommendedName>
</protein>
<name>A0A7S4KVY0_GUITH</name>
<dbReference type="EMBL" id="HBKN01024681">
    <property type="protein sequence ID" value="CAE2307187.1"/>
    <property type="molecule type" value="Transcribed_RNA"/>
</dbReference>
<dbReference type="AlphaFoldDB" id="A0A7S4KVY0"/>
<keyword evidence="4 8" id="KW-0560">Oxidoreductase</keyword>
<dbReference type="PANTHER" id="PTHR24291:SF50">
    <property type="entry name" value="BIFUNCTIONAL ALBAFLAVENONE MONOOXYGENASE_TERPENE SYNTHASE"/>
    <property type="match status" value="1"/>
</dbReference>
<evidence type="ECO:0000256" key="5">
    <source>
        <dbReference type="ARBA" id="ARBA00023004"/>
    </source>
</evidence>
<feature type="chain" id="PRO_5031446812" description="Cytochrome P450" evidence="9">
    <location>
        <begin position="24"/>
        <end position="637"/>
    </location>
</feature>
<dbReference type="PRINTS" id="PR00463">
    <property type="entry name" value="EP450I"/>
</dbReference>